<dbReference type="GO" id="GO:0045944">
    <property type="term" value="P:positive regulation of transcription by RNA polymerase II"/>
    <property type="evidence" value="ECO:0007669"/>
    <property type="project" value="TreeGrafter"/>
</dbReference>
<feature type="region of interest" description="Disordered" evidence="3">
    <location>
        <begin position="206"/>
        <end position="291"/>
    </location>
</feature>
<dbReference type="GO" id="GO:0000981">
    <property type="term" value="F:DNA-binding transcription factor activity, RNA polymerase II-specific"/>
    <property type="evidence" value="ECO:0007669"/>
    <property type="project" value="InterPro"/>
</dbReference>
<accession>A0A2S4KSN0</accession>
<feature type="chain" id="PRO_5015453617" evidence="4">
    <location>
        <begin position="26"/>
        <end position="918"/>
    </location>
</feature>
<evidence type="ECO:0000259" key="5">
    <source>
        <dbReference type="SMART" id="SM00066"/>
    </source>
</evidence>
<dbReference type="GO" id="GO:0000976">
    <property type="term" value="F:transcription cis-regulatory region binding"/>
    <property type="evidence" value="ECO:0007669"/>
    <property type="project" value="TreeGrafter"/>
</dbReference>
<sequence>MNLRSRHWTRRPLLLFFQLLLRAHPAPWIGSVPVPLPEIRLPLIRQLAAFVALSLLSEPWSAEHADFSPRRPSPGKPLVVSPLEEAPVTSRTRHDPRMPRSNPSGASERKRRSRKGCWPCKSRKVKCGEEHPACNKLGASPGLQPRIAANVCIRHSCLKTGDVCDYSIRLNWQGRRPKRAATRATDVGSPSQPMEQHQWFNAFANETPPMHQSSEPASREADSPEPSSVARKRRSTCEELTFVDETPPNAGYSAKRYLDGLQGAAPVGSPRHAAQSMAPAPQGRHKKTKSLTKLNELDLGEARPSSSPFMAHMPASPAFFDSPLTPAPSSYSDDILCQLHWLDNQPLGSPDSRLSVSSDPIDAHDLSYWINLPASLLGADAAHRDRGRRFHGYDLGKWDEDLVSNDDANAISLVTPAGCEPFDWVINSGDVAGAAQGHTAGSQEGGYYDKAVSILIPWELEPLPDKLRNNKMNLLVSPSLCRGVPGSSADRSPMQYFVRGADVNLRPVMLTVYLQHHFIDHTAKVLVPYHEQESNPMSRALPRMALYSDGLMSLLLAYSAAHRARSMQANVPEMRMAQWAQAVFPALREALADDQQPISNVTLTMSIMLASLEIVSPGALGHGISWRQHLKQAGELMARRLEDLNDGRFDRQQDEECLFIRSWLAHLNMLGTLSPAPRDDTAIRIHPLNIDALIKDMDEVDCIMGFSARCARLLNHVAGMAKLCDRERIGPNHQVLSGWVPRPKTIEVALSLEQQLMESMKQSSRPCLHVRMGNIQMRDLAEMAATNDAFHWAGIVHLHRRVLGKDSSHADVQGPVQKIVQCLEQTRIGGNAETGLLFPMFTAGCETADKTHRAKILARIKSAETSGMAQVYQARRLMETVWESGCPWETMIKDEFIGGNQVRSRIEYEFRQQVVESA</sequence>
<feature type="region of interest" description="Disordered" evidence="3">
    <location>
        <begin position="64"/>
        <end position="113"/>
    </location>
</feature>
<evidence type="ECO:0000256" key="2">
    <source>
        <dbReference type="ARBA" id="ARBA00023242"/>
    </source>
</evidence>
<dbReference type="AlphaFoldDB" id="A0A2S4KSN0"/>
<comment type="subcellular location">
    <subcellularLocation>
        <location evidence="1">Nucleus</location>
    </subcellularLocation>
</comment>
<keyword evidence="4" id="KW-0732">Signal</keyword>
<comment type="caution">
    <text evidence="6">The sequence shown here is derived from an EMBL/GenBank/DDBJ whole genome shotgun (WGS) entry which is preliminary data.</text>
</comment>
<dbReference type="STRING" id="94208.A0A2S4KSN0"/>
<dbReference type="PANTHER" id="PTHR37534">
    <property type="entry name" value="TRANSCRIPTIONAL ACTIVATOR PROTEIN UGA3"/>
    <property type="match status" value="1"/>
</dbReference>
<dbReference type="InterPro" id="IPR021858">
    <property type="entry name" value="Fun_TF"/>
</dbReference>
<dbReference type="InterPro" id="IPR036864">
    <property type="entry name" value="Zn2-C6_fun-type_DNA-bd_sf"/>
</dbReference>
<dbReference type="CDD" id="cd00067">
    <property type="entry name" value="GAL4"/>
    <property type="match status" value="1"/>
</dbReference>
<dbReference type="SUPFAM" id="SSF57701">
    <property type="entry name" value="Zn2/Cys6 DNA-binding domain"/>
    <property type="match status" value="1"/>
</dbReference>
<dbReference type="SMART" id="SM00066">
    <property type="entry name" value="GAL4"/>
    <property type="match status" value="1"/>
</dbReference>
<evidence type="ECO:0000313" key="6">
    <source>
        <dbReference type="EMBL" id="POR33212.1"/>
    </source>
</evidence>
<dbReference type="OrthoDB" id="5229455at2759"/>
<feature type="domain" description="Zn(2)-C6 fungal-type" evidence="5">
    <location>
        <begin position="111"/>
        <end position="175"/>
    </location>
</feature>
<evidence type="ECO:0000256" key="3">
    <source>
        <dbReference type="SAM" id="MobiDB-lite"/>
    </source>
</evidence>
<dbReference type="GO" id="GO:0008270">
    <property type="term" value="F:zinc ion binding"/>
    <property type="evidence" value="ECO:0007669"/>
    <property type="project" value="InterPro"/>
</dbReference>
<keyword evidence="2" id="KW-0539">Nucleus</keyword>
<evidence type="ECO:0000256" key="4">
    <source>
        <dbReference type="SAM" id="SignalP"/>
    </source>
</evidence>
<dbReference type="InterPro" id="IPR001138">
    <property type="entry name" value="Zn2Cys6_DnaBD"/>
</dbReference>
<dbReference type="EMBL" id="PKSG01000716">
    <property type="protein sequence ID" value="POR33212.1"/>
    <property type="molecule type" value="Genomic_DNA"/>
</dbReference>
<dbReference type="GO" id="GO:0005634">
    <property type="term" value="C:nucleus"/>
    <property type="evidence" value="ECO:0007669"/>
    <property type="project" value="UniProtKB-SubCell"/>
</dbReference>
<name>A0A2S4KSN0_9HYPO</name>
<protein>
    <submittedName>
        <fullName evidence="6">C6 zinc finger domain containing protein</fullName>
    </submittedName>
</protein>
<evidence type="ECO:0000313" key="7">
    <source>
        <dbReference type="Proteomes" id="UP000237481"/>
    </source>
</evidence>
<organism evidence="6 7">
    <name type="scientific">Tolypocladium paradoxum</name>
    <dbReference type="NCBI Taxonomy" id="94208"/>
    <lineage>
        <taxon>Eukaryota</taxon>
        <taxon>Fungi</taxon>
        <taxon>Dikarya</taxon>
        <taxon>Ascomycota</taxon>
        <taxon>Pezizomycotina</taxon>
        <taxon>Sordariomycetes</taxon>
        <taxon>Hypocreomycetidae</taxon>
        <taxon>Hypocreales</taxon>
        <taxon>Ophiocordycipitaceae</taxon>
        <taxon>Tolypocladium</taxon>
    </lineage>
</organism>
<reference evidence="6 7" key="1">
    <citation type="submission" date="2018-01" db="EMBL/GenBank/DDBJ databases">
        <title>Harnessing the power of phylogenomics to disentangle the directionality and signatures of interkingdom host jumping in the parasitic fungal genus Tolypocladium.</title>
        <authorList>
            <person name="Quandt C.A."/>
            <person name="Patterson W."/>
            <person name="Spatafora J.W."/>
        </authorList>
    </citation>
    <scope>NUCLEOTIDE SEQUENCE [LARGE SCALE GENOMIC DNA]</scope>
    <source>
        <strain evidence="6 7">NRBC 100945</strain>
    </source>
</reference>
<gene>
    <name evidence="6" type="ORF">TPAR_06569</name>
</gene>
<evidence type="ECO:0000256" key="1">
    <source>
        <dbReference type="ARBA" id="ARBA00004123"/>
    </source>
</evidence>
<dbReference type="Proteomes" id="UP000237481">
    <property type="component" value="Unassembled WGS sequence"/>
</dbReference>
<feature type="signal peptide" evidence="4">
    <location>
        <begin position="1"/>
        <end position="25"/>
    </location>
</feature>
<proteinExistence type="predicted"/>
<dbReference type="Pfam" id="PF11951">
    <property type="entry name" value="Fungal_trans_2"/>
    <property type="match status" value="1"/>
</dbReference>
<keyword evidence="7" id="KW-1185">Reference proteome</keyword>
<dbReference type="PANTHER" id="PTHR37534:SF43">
    <property type="entry name" value="FINGER DOMAIN PROTEIN, PUTATIVE (AFU_ORTHOLOGUE AFUA_1G01850)-RELATED"/>
    <property type="match status" value="1"/>
</dbReference>